<keyword evidence="6" id="KW-1185">Reference proteome</keyword>
<dbReference type="InterPro" id="IPR013785">
    <property type="entry name" value="Aldolase_TIM"/>
</dbReference>
<dbReference type="Gene3D" id="3.20.20.70">
    <property type="entry name" value="Aldolase class I"/>
    <property type="match status" value="1"/>
</dbReference>
<accession>A0ABT7NJL2</accession>
<name>A0ABT7NJL2_9SPHI</name>
<dbReference type="GO" id="GO:0016829">
    <property type="term" value="F:lyase activity"/>
    <property type="evidence" value="ECO:0007669"/>
    <property type="project" value="UniProtKB-KW"/>
</dbReference>
<comment type="similarity">
    <text evidence="1">Belongs to the HMG-CoA lyase family.</text>
</comment>
<organism evidence="5 6">
    <name type="scientific">Sphingobacterium hotanense</name>
    <dbReference type="NCBI Taxonomy" id="649196"/>
    <lineage>
        <taxon>Bacteria</taxon>
        <taxon>Pseudomonadati</taxon>
        <taxon>Bacteroidota</taxon>
        <taxon>Sphingobacteriia</taxon>
        <taxon>Sphingobacteriales</taxon>
        <taxon>Sphingobacteriaceae</taxon>
        <taxon>Sphingobacterium</taxon>
    </lineage>
</organism>
<dbReference type="InterPro" id="IPR043594">
    <property type="entry name" value="HMGL"/>
</dbReference>
<dbReference type="InterPro" id="IPR000891">
    <property type="entry name" value="PYR_CT"/>
</dbReference>
<reference evidence="5" key="2">
    <citation type="journal article" date="2022" name="Sci. Total Environ.">
        <title>Prevalence, transmission, and molecular epidemiology of tet(X)-positive bacteria among humans, animals, and environmental niches in China: An epidemiological, and genomic-based study.</title>
        <authorList>
            <person name="Dong N."/>
            <person name="Zeng Y."/>
            <person name="Cai C."/>
            <person name="Sun C."/>
            <person name="Lu J."/>
            <person name="Liu C."/>
            <person name="Zhou H."/>
            <person name="Sun Q."/>
            <person name="Shu L."/>
            <person name="Wang H."/>
            <person name="Wang Y."/>
            <person name="Wang S."/>
            <person name="Wu C."/>
            <person name="Chan E.W."/>
            <person name="Chen G."/>
            <person name="Shen Z."/>
            <person name="Chen S."/>
            <person name="Zhang R."/>
        </authorList>
    </citation>
    <scope>NUCLEOTIDE SEQUENCE</scope>
    <source>
        <strain evidence="5">R1692</strain>
    </source>
</reference>
<gene>
    <name evidence="5" type="ORF">HX018_03955</name>
</gene>
<dbReference type="EMBL" id="JACAGK010000007">
    <property type="protein sequence ID" value="MDM1047394.1"/>
    <property type="molecule type" value="Genomic_DNA"/>
</dbReference>
<dbReference type="RefSeq" id="WP_286650529.1">
    <property type="nucleotide sequence ID" value="NZ_JACAGK010000007.1"/>
</dbReference>
<sequence>MSNNNPFVSLVDCPRDAIQGIKYPIDTKRKINYINQLIKSRLFDCIDFGSFVSPKAVPQMADTKEVLEGLEKDEQVKLLAIIANQRGAQIGAEHQQIDYLGFPFSISETFQQNNTNSSIQEAYVNVQGILDILNKAGSQELVVYISMAFGNPYGDDWSMDLVSDWIGKLQEAGVSNFSIADTTAEATPESVGELFRKLGTDFPDNSFSIHLHSQIESALLKVNAAYDAGCRRFEGAILGYGGCPFAKDELVGNIPTELLVDRFNKGSYEQVQQLMFGFQDLIRNEL</sequence>
<proteinExistence type="inferred from homology"/>
<keyword evidence="3 5" id="KW-0456">Lyase</keyword>
<evidence type="ECO:0000313" key="5">
    <source>
        <dbReference type="EMBL" id="MDM1047394.1"/>
    </source>
</evidence>
<dbReference type="PANTHER" id="PTHR42738">
    <property type="entry name" value="HYDROXYMETHYLGLUTARYL-COA LYASE"/>
    <property type="match status" value="1"/>
</dbReference>
<comment type="caution">
    <text evidence="5">The sequence shown here is derived from an EMBL/GenBank/DDBJ whole genome shotgun (WGS) entry which is preliminary data.</text>
</comment>
<protein>
    <submittedName>
        <fullName evidence="5">Hydroxymethylglutaryl-CoA lyase</fullName>
    </submittedName>
</protein>
<dbReference type="PROSITE" id="PS50991">
    <property type="entry name" value="PYR_CT"/>
    <property type="match status" value="1"/>
</dbReference>
<dbReference type="PANTHER" id="PTHR42738:SF7">
    <property type="entry name" value="HYDROXYMETHYLGLUTARYL-COA LYASE"/>
    <property type="match status" value="1"/>
</dbReference>
<evidence type="ECO:0000313" key="6">
    <source>
        <dbReference type="Proteomes" id="UP001170954"/>
    </source>
</evidence>
<evidence type="ECO:0000256" key="2">
    <source>
        <dbReference type="ARBA" id="ARBA00022723"/>
    </source>
</evidence>
<evidence type="ECO:0000256" key="3">
    <source>
        <dbReference type="ARBA" id="ARBA00023239"/>
    </source>
</evidence>
<dbReference type="Proteomes" id="UP001170954">
    <property type="component" value="Unassembled WGS sequence"/>
</dbReference>
<keyword evidence="2" id="KW-0479">Metal-binding</keyword>
<dbReference type="SUPFAM" id="SSF51569">
    <property type="entry name" value="Aldolase"/>
    <property type="match status" value="1"/>
</dbReference>
<evidence type="ECO:0000256" key="1">
    <source>
        <dbReference type="ARBA" id="ARBA00009405"/>
    </source>
</evidence>
<evidence type="ECO:0000259" key="4">
    <source>
        <dbReference type="PROSITE" id="PS50991"/>
    </source>
</evidence>
<feature type="domain" description="Pyruvate carboxyltransferase" evidence="4">
    <location>
        <begin position="7"/>
        <end position="275"/>
    </location>
</feature>
<dbReference type="Pfam" id="PF00682">
    <property type="entry name" value="HMGL-like"/>
    <property type="match status" value="1"/>
</dbReference>
<reference evidence="5" key="1">
    <citation type="submission" date="2020-06" db="EMBL/GenBank/DDBJ databases">
        <authorList>
            <person name="Dong N."/>
        </authorList>
    </citation>
    <scope>NUCLEOTIDE SEQUENCE</scope>
    <source>
        <strain evidence="5">R1692</strain>
    </source>
</reference>